<evidence type="ECO:0000259" key="3">
    <source>
        <dbReference type="PROSITE" id="PS50977"/>
    </source>
</evidence>
<dbReference type="Pfam" id="PF00440">
    <property type="entry name" value="TetR_N"/>
    <property type="match status" value="1"/>
</dbReference>
<evidence type="ECO:0000256" key="1">
    <source>
        <dbReference type="ARBA" id="ARBA00023125"/>
    </source>
</evidence>
<dbReference type="PANTHER" id="PTHR30055:SF209">
    <property type="entry name" value="POSSIBLE TRANSCRIPTIONAL REGULATORY PROTEIN (PROBABLY TETR-FAMILY)"/>
    <property type="match status" value="1"/>
</dbReference>
<dbReference type="InterPro" id="IPR050109">
    <property type="entry name" value="HTH-type_TetR-like_transc_reg"/>
</dbReference>
<keyword evidence="1 2" id="KW-0238">DNA-binding</keyword>
<dbReference type="Gene3D" id="1.10.357.10">
    <property type="entry name" value="Tetracycline Repressor, domain 2"/>
    <property type="match status" value="1"/>
</dbReference>
<dbReference type="Proteomes" id="UP000741013">
    <property type="component" value="Unassembled WGS sequence"/>
</dbReference>
<comment type="caution">
    <text evidence="4">The sequence shown here is derived from an EMBL/GenBank/DDBJ whole genome shotgun (WGS) entry which is preliminary data.</text>
</comment>
<proteinExistence type="predicted"/>
<name>A0ABS4PYT9_9PSEU</name>
<dbReference type="RefSeq" id="WP_308158925.1">
    <property type="nucleotide sequence ID" value="NZ_JAGGMS010000001.1"/>
</dbReference>
<dbReference type="EMBL" id="JAGGMS010000001">
    <property type="protein sequence ID" value="MBP2184592.1"/>
    <property type="molecule type" value="Genomic_DNA"/>
</dbReference>
<dbReference type="InterPro" id="IPR001647">
    <property type="entry name" value="HTH_TetR"/>
</dbReference>
<keyword evidence="5" id="KW-1185">Reference proteome</keyword>
<dbReference type="SUPFAM" id="SSF48498">
    <property type="entry name" value="Tetracyclin repressor-like, C-terminal domain"/>
    <property type="match status" value="1"/>
</dbReference>
<dbReference type="InterPro" id="IPR036271">
    <property type="entry name" value="Tet_transcr_reg_TetR-rel_C_sf"/>
</dbReference>
<organism evidence="4 5">
    <name type="scientific">Amycolatopsis magusensis</name>
    <dbReference type="NCBI Taxonomy" id="882444"/>
    <lineage>
        <taxon>Bacteria</taxon>
        <taxon>Bacillati</taxon>
        <taxon>Actinomycetota</taxon>
        <taxon>Actinomycetes</taxon>
        <taxon>Pseudonocardiales</taxon>
        <taxon>Pseudonocardiaceae</taxon>
        <taxon>Amycolatopsis</taxon>
    </lineage>
</organism>
<dbReference type="PROSITE" id="PS50977">
    <property type="entry name" value="HTH_TETR_2"/>
    <property type="match status" value="1"/>
</dbReference>
<sequence>MTDSPDVSSRPWRGVAADERQARRRKQLVDAGFALMGSGGAASVTMRGVCREAKLTERYFYESFPNREALLVAVLEAVAEQARTALLAALAEAADTAALVRQVVAAFTEFVTADPRRGRVLFVESVAAPELANRGAELVGEFTKPIALALRSPVLGAETADDHDLELNAEAVFGALAYLYQAWLAGRVTITRDRFVEHVSQVVEQLAQASSAAVQD</sequence>
<dbReference type="PANTHER" id="PTHR30055">
    <property type="entry name" value="HTH-TYPE TRANSCRIPTIONAL REGULATOR RUTR"/>
    <property type="match status" value="1"/>
</dbReference>
<evidence type="ECO:0000313" key="5">
    <source>
        <dbReference type="Proteomes" id="UP000741013"/>
    </source>
</evidence>
<reference evidence="4 5" key="1">
    <citation type="submission" date="2021-03" db="EMBL/GenBank/DDBJ databases">
        <title>Sequencing the genomes of 1000 actinobacteria strains.</title>
        <authorList>
            <person name="Klenk H.-P."/>
        </authorList>
    </citation>
    <scope>NUCLEOTIDE SEQUENCE [LARGE SCALE GENOMIC DNA]</scope>
    <source>
        <strain evidence="4 5">DSM 45510</strain>
    </source>
</reference>
<accession>A0ABS4PYT9</accession>
<gene>
    <name evidence="4" type="ORF">JOM49_006118</name>
</gene>
<dbReference type="SUPFAM" id="SSF46689">
    <property type="entry name" value="Homeodomain-like"/>
    <property type="match status" value="1"/>
</dbReference>
<protein>
    <submittedName>
        <fullName evidence="4">AcrR family transcriptional regulator</fullName>
    </submittedName>
</protein>
<feature type="domain" description="HTH tetR-type" evidence="3">
    <location>
        <begin position="22"/>
        <end position="82"/>
    </location>
</feature>
<evidence type="ECO:0000256" key="2">
    <source>
        <dbReference type="PROSITE-ProRule" id="PRU00335"/>
    </source>
</evidence>
<dbReference type="InterPro" id="IPR009057">
    <property type="entry name" value="Homeodomain-like_sf"/>
</dbReference>
<evidence type="ECO:0000313" key="4">
    <source>
        <dbReference type="EMBL" id="MBP2184592.1"/>
    </source>
</evidence>
<feature type="DNA-binding region" description="H-T-H motif" evidence="2">
    <location>
        <begin position="45"/>
        <end position="64"/>
    </location>
</feature>